<accession>A0A8S1K3D1</accession>
<protein>
    <submittedName>
        <fullName evidence="2">Uncharacterized protein</fullName>
    </submittedName>
</protein>
<proteinExistence type="predicted"/>
<dbReference type="OMA" id="QNHHKSD"/>
<reference evidence="2" key="1">
    <citation type="submission" date="2021-01" db="EMBL/GenBank/DDBJ databases">
        <authorList>
            <consortium name="Genoscope - CEA"/>
            <person name="William W."/>
        </authorList>
    </citation>
    <scope>NUCLEOTIDE SEQUENCE</scope>
</reference>
<comment type="caution">
    <text evidence="2">The sequence shown here is derived from an EMBL/GenBank/DDBJ whole genome shotgun (WGS) entry which is preliminary data.</text>
</comment>
<evidence type="ECO:0000256" key="1">
    <source>
        <dbReference type="SAM" id="MobiDB-lite"/>
    </source>
</evidence>
<dbReference type="EMBL" id="CAJJDM010000010">
    <property type="protein sequence ID" value="CAD8049181.1"/>
    <property type="molecule type" value="Genomic_DNA"/>
</dbReference>
<evidence type="ECO:0000313" key="3">
    <source>
        <dbReference type="Proteomes" id="UP000688137"/>
    </source>
</evidence>
<gene>
    <name evidence="2" type="ORF">PPRIM_AZ9-3.1.T0130294</name>
</gene>
<evidence type="ECO:0000313" key="2">
    <source>
        <dbReference type="EMBL" id="CAD8049181.1"/>
    </source>
</evidence>
<feature type="region of interest" description="Disordered" evidence="1">
    <location>
        <begin position="103"/>
        <end position="142"/>
    </location>
</feature>
<sequence length="236" mass="26902">MGLLKTKGQSVQKLMGIKLNEEVQPNYSLKNIIPDQKGDILMIINYDLSTTERLDGEFSISLGQLEEDLNGDEISPSRQFDSFKLINQLSIKTKDSVEQKFKQIKRRQNHHKSDIHRPTQLQSIDQKNNQTEKRGATYERLPSDLQIDSQIRQAKRKNIKVSEQSLSRNNLLESNSSSYSSKLGSKQNCVKGILKKQTLDSSFSDNNSRSSSIGSKKSVKFNLSKPDVRMALNQWK</sequence>
<feature type="compositionally biased region" description="Polar residues" evidence="1">
    <location>
        <begin position="119"/>
        <end position="129"/>
    </location>
</feature>
<organism evidence="2 3">
    <name type="scientific">Paramecium primaurelia</name>
    <dbReference type="NCBI Taxonomy" id="5886"/>
    <lineage>
        <taxon>Eukaryota</taxon>
        <taxon>Sar</taxon>
        <taxon>Alveolata</taxon>
        <taxon>Ciliophora</taxon>
        <taxon>Intramacronucleata</taxon>
        <taxon>Oligohymenophorea</taxon>
        <taxon>Peniculida</taxon>
        <taxon>Parameciidae</taxon>
        <taxon>Paramecium</taxon>
    </lineage>
</organism>
<dbReference type="Proteomes" id="UP000688137">
    <property type="component" value="Unassembled WGS sequence"/>
</dbReference>
<dbReference type="AlphaFoldDB" id="A0A8S1K3D1"/>
<keyword evidence="3" id="KW-1185">Reference proteome</keyword>
<name>A0A8S1K3D1_PARPR</name>